<organism evidence="4 5">
    <name type="scientific">Calocera viscosa (strain TUFC12733)</name>
    <dbReference type="NCBI Taxonomy" id="1330018"/>
    <lineage>
        <taxon>Eukaryota</taxon>
        <taxon>Fungi</taxon>
        <taxon>Dikarya</taxon>
        <taxon>Basidiomycota</taxon>
        <taxon>Agaricomycotina</taxon>
        <taxon>Dacrymycetes</taxon>
        <taxon>Dacrymycetales</taxon>
        <taxon>Dacrymycetaceae</taxon>
        <taxon>Calocera</taxon>
    </lineage>
</organism>
<reference evidence="4 5" key="1">
    <citation type="journal article" date="2016" name="Mol. Biol. Evol.">
        <title>Comparative Genomics of Early-Diverging Mushroom-Forming Fungi Provides Insights into the Origins of Lignocellulose Decay Capabilities.</title>
        <authorList>
            <person name="Nagy L.G."/>
            <person name="Riley R."/>
            <person name="Tritt A."/>
            <person name="Adam C."/>
            <person name="Daum C."/>
            <person name="Floudas D."/>
            <person name="Sun H."/>
            <person name="Yadav J.S."/>
            <person name="Pangilinan J."/>
            <person name="Larsson K.H."/>
            <person name="Matsuura K."/>
            <person name="Barry K."/>
            <person name="Labutti K."/>
            <person name="Kuo R."/>
            <person name="Ohm R.A."/>
            <person name="Bhattacharya S.S."/>
            <person name="Shirouzu T."/>
            <person name="Yoshinaga Y."/>
            <person name="Martin F.M."/>
            <person name="Grigoriev I.V."/>
            <person name="Hibbett D.S."/>
        </authorList>
    </citation>
    <scope>NUCLEOTIDE SEQUENCE [LARGE SCALE GENOMIC DNA]</scope>
    <source>
        <strain evidence="4 5">TUFC12733</strain>
    </source>
</reference>
<protein>
    <submittedName>
        <fullName evidence="4">Ribosomal protein S8</fullName>
    </submittedName>
</protein>
<dbReference type="GO" id="GO:1990904">
    <property type="term" value="C:ribonucleoprotein complex"/>
    <property type="evidence" value="ECO:0007669"/>
    <property type="project" value="UniProtKB-KW"/>
</dbReference>
<dbReference type="Proteomes" id="UP000076738">
    <property type="component" value="Unassembled WGS sequence"/>
</dbReference>
<evidence type="ECO:0000313" key="4">
    <source>
        <dbReference type="EMBL" id="KZO98495.1"/>
    </source>
</evidence>
<gene>
    <name evidence="4" type="ORF">CALVIDRAFT_478409</name>
</gene>
<sequence length="155" mass="17347">MLPHIFCSTLTNAAKARHSLVPVMYNAENLAILSLLLRHGFLLSVSRGSKDSSEPTSFLASSEQDRRVWAQLKYRDDVSVLQGIELISKPSRKVFCNSHDLFLLSTGRRAKYVSPMAIGEIAVVQTKDTNGKKMWMEIRDAVMARKGGELLVRAR</sequence>
<evidence type="ECO:0000313" key="5">
    <source>
        <dbReference type="Proteomes" id="UP000076738"/>
    </source>
</evidence>
<proteinExistence type="inferred from homology"/>
<dbReference type="EMBL" id="KV417275">
    <property type="protein sequence ID" value="KZO98495.1"/>
    <property type="molecule type" value="Genomic_DNA"/>
</dbReference>
<dbReference type="STRING" id="1330018.A0A167P7J8"/>
<dbReference type="GO" id="GO:0006412">
    <property type="term" value="P:translation"/>
    <property type="evidence" value="ECO:0007669"/>
    <property type="project" value="InterPro"/>
</dbReference>
<dbReference type="GO" id="GO:0003735">
    <property type="term" value="F:structural constituent of ribosome"/>
    <property type="evidence" value="ECO:0007669"/>
    <property type="project" value="InterPro"/>
</dbReference>
<dbReference type="GO" id="GO:0005840">
    <property type="term" value="C:ribosome"/>
    <property type="evidence" value="ECO:0007669"/>
    <property type="project" value="UniProtKB-KW"/>
</dbReference>
<dbReference type="OrthoDB" id="409928at2759"/>
<comment type="similarity">
    <text evidence="1">Belongs to the universal ribosomal protein uS8 family.</text>
</comment>
<keyword evidence="5" id="KW-1185">Reference proteome</keyword>
<keyword evidence="2 4" id="KW-0689">Ribosomal protein</keyword>
<dbReference type="InterPro" id="IPR000630">
    <property type="entry name" value="Ribosomal_uS8"/>
</dbReference>
<evidence type="ECO:0000256" key="1">
    <source>
        <dbReference type="ARBA" id="ARBA00006471"/>
    </source>
</evidence>
<accession>A0A167P7J8</accession>
<dbReference type="AlphaFoldDB" id="A0A167P7J8"/>
<dbReference type="Gene3D" id="3.30.1370.30">
    <property type="match status" value="1"/>
</dbReference>
<evidence type="ECO:0000256" key="2">
    <source>
        <dbReference type="ARBA" id="ARBA00022980"/>
    </source>
</evidence>
<keyword evidence="3" id="KW-0687">Ribonucleoprotein</keyword>
<name>A0A167P7J8_CALVF</name>
<evidence type="ECO:0000256" key="3">
    <source>
        <dbReference type="ARBA" id="ARBA00023274"/>
    </source>
</evidence>
<dbReference type="SUPFAM" id="SSF56047">
    <property type="entry name" value="Ribosomal protein S8"/>
    <property type="match status" value="1"/>
</dbReference>
<dbReference type="Pfam" id="PF00410">
    <property type="entry name" value="Ribosomal_S8"/>
    <property type="match status" value="1"/>
</dbReference>
<dbReference type="InterPro" id="IPR035987">
    <property type="entry name" value="Ribosomal_uS8_sf"/>
</dbReference>
<dbReference type="Gene3D" id="3.30.1490.10">
    <property type="match status" value="1"/>
</dbReference>